<dbReference type="AlphaFoldDB" id="A0YC65"/>
<keyword evidence="1" id="KW-0472">Membrane</keyword>
<proteinExistence type="predicted"/>
<gene>
    <name evidence="2" type="ORF">GP2143_07539</name>
</gene>
<reference evidence="2 3" key="1">
    <citation type="journal article" date="2010" name="J. Bacteriol.">
        <title>Genome sequence of the oligotrophic marine Gammaproteobacterium HTCC2143, isolated from the Oregon Coast.</title>
        <authorList>
            <person name="Oh H.M."/>
            <person name="Kang I."/>
            <person name="Ferriera S."/>
            <person name="Giovannoni S.J."/>
            <person name="Cho J.C."/>
        </authorList>
    </citation>
    <scope>NUCLEOTIDE SEQUENCE [LARGE SCALE GENOMIC DNA]</scope>
    <source>
        <strain evidence="2 3">HTCC2143</strain>
    </source>
</reference>
<organism evidence="2 3">
    <name type="scientific">marine gamma proteobacterium HTCC2143</name>
    <dbReference type="NCBI Taxonomy" id="247633"/>
    <lineage>
        <taxon>Bacteria</taxon>
        <taxon>Pseudomonadati</taxon>
        <taxon>Pseudomonadota</taxon>
        <taxon>Gammaproteobacteria</taxon>
        <taxon>Cellvibrionales</taxon>
        <taxon>Spongiibacteraceae</taxon>
        <taxon>BD1-7 clade</taxon>
    </lineage>
</organism>
<sequence>MPEDKMKPESSQMNQDNRTVKQVGLVIAILTGIACVLMIAVAIIT</sequence>
<accession>A0YC65</accession>
<evidence type="ECO:0000313" key="2">
    <source>
        <dbReference type="EMBL" id="EAW31384.1"/>
    </source>
</evidence>
<dbReference type="EMBL" id="AAVT01000003">
    <property type="protein sequence ID" value="EAW31384.1"/>
    <property type="molecule type" value="Genomic_DNA"/>
</dbReference>
<dbReference type="Proteomes" id="UP000004931">
    <property type="component" value="Unassembled WGS sequence"/>
</dbReference>
<keyword evidence="1" id="KW-0812">Transmembrane</keyword>
<comment type="caution">
    <text evidence="2">The sequence shown here is derived from an EMBL/GenBank/DDBJ whole genome shotgun (WGS) entry which is preliminary data.</text>
</comment>
<keyword evidence="3" id="KW-1185">Reference proteome</keyword>
<dbReference type="PROSITE" id="PS51257">
    <property type="entry name" value="PROKAR_LIPOPROTEIN"/>
    <property type="match status" value="1"/>
</dbReference>
<evidence type="ECO:0000256" key="1">
    <source>
        <dbReference type="SAM" id="Phobius"/>
    </source>
</evidence>
<evidence type="ECO:0000313" key="3">
    <source>
        <dbReference type="Proteomes" id="UP000004931"/>
    </source>
</evidence>
<dbReference type="STRING" id="247633.GP2143_07539"/>
<feature type="transmembrane region" description="Helical" evidence="1">
    <location>
        <begin position="23"/>
        <end position="44"/>
    </location>
</feature>
<name>A0YC65_9GAMM</name>
<keyword evidence="1" id="KW-1133">Transmembrane helix</keyword>
<protein>
    <submittedName>
        <fullName evidence="2">Uncharacterized protein</fullName>
    </submittedName>
</protein>